<keyword evidence="1" id="KW-0560">Oxidoreductase</keyword>
<proteinExistence type="predicted"/>
<dbReference type="InterPro" id="IPR005097">
    <property type="entry name" value="Sacchrp_dh_NADP-bd"/>
</dbReference>
<feature type="domain" description="Saccharopine dehydrogenase-like C-terminal" evidence="3">
    <location>
        <begin position="116"/>
        <end position="340"/>
    </location>
</feature>
<dbReference type="InterPro" id="IPR036291">
    <property type="entry name" value="NAD(P)-bd_dom_sf"/>
</dbReference>
<dbReference type="GO" id="GO:0016491">
    <property type="term" value="F:oxidoreductase activity"/>
    <property type="evidence" value="ECO:0007669"/>
    <property type="project" value="UniProtKB-KW"/>
</dbReference>
<dbReference type="SUPFAM" id="SSF51735">
    <property type="entry name" value="NAD(P)-binding Rossmann-fold domains"/>
    <property type="match status" value="1"/>
</dbReference>
<evidence type="ECO:0000259" key="3">
    <source>
        <dbReference type="Pfam" id="PF16653"/>
    </source>
</evidence>
<evidence type="ECO:0000313" key="5">
    <source>
        <dbReference type="Proteomes" id="UP000598196"/>
    </source>
</evidence>
<dbReference type="PANTHER" id="PTHR11133:SF22">
    <property type="entry name" value="ALPHA-AMINOADIPIC SEMIALDEHYDE SYNTHASE, MITOCHONDRIAL"/>
    <property type="match status" value="1"/>
</dbReference>
<gene>
    <name evidence="4" type="ORF">GCM10010991_25740</name>
</gene>
<evidence type="ECO:0000256" key="1">
    <source>
        <dbReference type="ARBA" id="ARBA00023002"/>
    </source>
</evidence>
<keyword evidence="5" id="KW-1185">Reference proteome</keyword>
<name>A0A917YKR4_9RHOB</name>
<dbReference type="Pfam" id="PF03435">
    <property type="entry name" value="Sacchrp_dh_NADP"/>
    <property type="match status" value="1"/>
</dbReference>
<dbReference type="PANTHER" id="PTHR11133">
    <property type="entry name" value="SACCHAROPINE DEHYDROGENASE"/>
    <property type="match status" value="1"/>
</dbReference>
<dbReference type="InterPro" id="IPR051168">
    <property type="entry name" value="AASS"/>
</dbReference>
<dbReference type="SUPFAM" id="SSF55347">
    <property type="entry name" value="Glyceraldehyde-3-phosphate dehydrogenase-like, C-terminal domain"/>
    <property type="match status" value="1"/>
</dbReference>
<dbReference type="RefSeq" id="WP_146287563.1">
    <property type="nucleotide sequence ID" value="NZ_BMLP01000005.1"/>
</dbReference>
<dbReference type="InterPro" id="IPR032095">
    <property type="entry name" value="Sacchrp_dh-like_C"/>
</dbReference>
<dbReference type="OrthoDB" id="9769367at2"/>
<dbReference type="EMBL" id="BMLP01000005">
    <property type="protein sequence ID" value="GGO34647.1"/>
    <property type="molecule type" value="Genomic_DNA"/>
</dbReference>
<dbReference type="Proteomes" id="UP000598196">
    <property type="component" value="Unassembled WGS sequence"/>
</dbReference>
<protein>
    <submittedName>
        <fullName evidence="4">Saccharopine dehydrogenase</fullName>
    </submittedName>
</protein>
<evidence type="ECO:0000259" key="2">
    <source>
        <dbReference type="Pfam" id="PF03435"/>
    </source>
</evidence>
<sequence>MTFNRIAVLGLGKVGHLAAELLVESGFDVTGIDARAVTAPFKTKAVDLSDAAALKDALSGQEAVLSCLPYHLNIGVSTVAHGLGLHYFDLTEDVPTTKHIRELAKTSKGIMAPQCGLAPGFVGIVAADLAGQFDSVRSIKLRVGALPQHPTGLLGYAFNWSPEGVVNEYLNDCEVIEEGVLKNVSAMEWTETIFIDGMQLEAFTTSGGLGTMCETYLGKIENLDYKTMRYPGHVKLMNFFFHELLMRENRAEAGRILTNAKPPVDEDVVYVHVAAEGRANGQLRRKEFVRSYYPLEIGGKSRTAIAWTTSASVVGVIEMVRDGALPAQGFLKQEDIPLKPYLATRTGNYYNLGHRARHA</sequence>
<organism evidence="4 5">
    <name type="scientific">Gemmobacter aquaticus</name>
    <dbReference type="NCBI Taxonomy" id="490185"/>
    <lineage>
        <taxon>Bacteria</taxon>
        <taxon>Pseudomonadati</taxon>
        <taxon>Pseudomonadota</taxon>
        <taxon>Alphaproteobacteria</taxon>
        <taxon>Rhodobacterales</taxon>
        <taxon>Paracoccaceae</taxon>
        <taxon>Gemmobacter</taxon>
    </lineage>
</organism>
<accession>A0A917YKR4</accession>
<feature type="domain" description="Saccharopine dehydrogenase NADP binding" evidence="2">
    <location>
        <begin position="6"/>
        <end position="92"/>
    </location>
</feature>
<dbReference type="Pfam" id="PF16653">
    <property type="entry name" value="Sacchrp_dh_C"/>
    <property type="match status" value="1"/>
</dbReference>
<comment type="caution">
    <text evidence="4">The sequence shown here is derived from an EMBL/GenBank/DDBJ whole genome shotgun (WGS) entry which is preliminary data.</text>
</comment>
<dbReference type="Gene3D" id="3.30.360.10">
    <property type="entry name" value="Dihydrodipicolinate Reductase, domain 2"/>
    <property type="match status" value="1"/>
</dbReference>
<dbReference type="AlphaFoldDB" id="A0A917YKR4"/>
<reference evidence="4 5" key="1">
    <citation type="journal article" date="2014" name="Int. J. Syst. Evol. Microbiol.">
        <title>Complete genome sequence of Corynebacterium casei LMG S-19264T (=DSM 44701T), isolated from a smear-ripened cheese.</title>
        <authorList>
            <consortium name="US DOE Joint Genome Institute (JGI-PGF)"/>
            <person name="Walter F."/>
            <person name="Albersmeier A."/>
            <person name="Kalinowski J."/>
            <person name="Ruckert C."/>
        </authorList>
    </citation>
    <scope>NUCLEOTIDE SEQUENCE [LARGE SCALE GENOMIC DNA]</scope>
    <source>
        <strain evidence="4 5">CGMCC 1.7029</strain>
    </source>
</reference>
<dbReference type="Gene3D" id="3.40.50.720">
    <property type="entry name" value="NAD(P)-binding Rossmann-like Domain"/>
    <property type="match status" value="1"/>
</dbReference>
<evidence type="ECO:0000313" key="4">
    <source>
        <dbReference type="EMBL" id="GGO34647.1"/>
    </source>
</evidence>